<dbReference type="PANTHER" id="PTHR36693">
    <property type="entry name" value="GH02722P"/>
    <property type="match status" value="1"/>
</dbReference>
<dbReference type="OrthoDB" id="121932at2759"/>
<sequence>MQVGCFRVFVDGKLWDCLLILKHNREYVLYTTIDQWPFRVSAELHALQQNDTCDPEPVFMDANCLECVIKTLENSDAFKRSVIKKMNVVTAVDNNNIIVGVRDVHLMTPIKYKLAYKWCELYQTTDIEFRELENIMAWLSTLGGAFSSLGDQTKHCAIVAGKISLQQLKIAMRIGDPLTASRCKLYAAISLMQRGFYKQAKVIVQSQYMFIKSQLIIDERLIRMCFGIWTKLRYEKNLKRSLYSSSVKKQ</sequence>
<evidence type="ECO:0000313" key="1">
    <source>
        <dbReference type="EMBL" id="VVC38590.1"/>
    </source>
</evidence>
<dbReference type="EMBL" id="CABPRJ010001484">
    <property type="protein sequence ID" value="VVC38590.1"/>
    <property type="molecule type" value="Genomic_DNA"/>
</dbReference>
<accession>A0A5E4N858</accession>
<protein>
    <submittedName>
        <fullName evidence="1">Uncharacterized protein</fullName>
    </submittedName>
</protein>
<dbReference type="PANTHER" id="PTHR36693:SF1">
    <property type="entry name" value="GH02722P"/>
    <property type="match status" value="1"/>
</dbReference>
<keyword evidence="2" id="KW-1185">Reference proteome</keyword>
<reference evidence="1 2" key="1">
    <citation type="submission" date="2019-08" db="EMBL/GenBank/DDBJ databases">
        <authorList>
            <person name="Alioto T."/>
            <person name="Alioto T."/>
            <person name="Gomez Garrido J."/>
        </authorList>
    </citation>
    <scope>NUCLEOTIDE SEQUENCE [LARGE SCALE GENOMIC DNA]</scope>
</reference>
<dbReference type="Pfam" id="PF16065">
    <property type="entry name" value="DUF4807"/>
    <property type="match status" value="1"/>
</dbReference>
<proteinExistence type="predicted"/>
<evidence type="ECO:0000313" key="2">
    <source>
        <dbReference type="Proteomes" id="UP000325440"/>
    </source>
</evidence>
<dbReference type="InterPro" id="IPR032072">
    <property type="entry name" value="DUF4807"/>
</dbReference>
<dbReference type="Proteomes" id="UP000325440">
    <property type="component" value="Unassembled WGS sequence"/>
</dbReference>
<gene>
    <name evidence="1" type="ORF">CINCED_3A006557</name>
</gene>
<name>A0A5E4N858_9HEMI</name>
<dbReference type="AlphaFoldDB" id="A0A5E4N858"/>
<organism evidence="1 2">
    <name type="scientific">Cinara cedri</name>
    <dbReference type="NCBI Taxonomy" id="506608"/>
    <lineage>
        <taxon>Eukaryota</taxon>
        <taxon>Metazoa</taxon>
        <taxon>Ecdysozoa</taxon>
        <taxon>Arthropoda</taxon>
        <taxon>Hexapoda</taxon>
        <taxon>Insecta</taxon>
        <taxon>Pterygota</taxon>
        <taxon>Neoptera</taxon>
        <taxon>Paraneoptera</taxon>
        <taxon>Hemiptera</taxon>
        <taxon>Sternorrhyncha</taxon>
        <taxon>Aphidomorpha</taxon>
        <taxon>Aphidoidea</taxon>
        <taxon>Aphididae</taxon>
        <taxon>Lachninae</taxon>
        <taxon>Cinara</taxon>
    </lineage>
</organism>